<organism evidence="3 4">
    <name type="scientific">Pseudaquabacterium pictum</name>
    <dbReference type="NCBI Taxonomy" id="2315236"/>
    <lineage>
        <taxon>Bacteria</taxon>
        <taxon>Pseudomonadati</taxon>
        <taxon>Pseudomonadota</taxon>
        <taxon>Betaproteobacteria</taxon>
        <taxon>Burkholderiales</taxon>
        <taxon>Sphaerotilaceae</taxon>
        <taxon>Pseudaquabacterium</taxon>
    </lineage>
</organism>
<feature type="domain" description="FAD dependent oxidoreductase" evidence="2">
    <location>
        <begin position="34"/>
        <end position="387"/>
    </location>
</feature>
<evidence type="ECO:0000259" key="2">
    <source>
        <dbReference type="Pfam" id="PF01266"/>
    </source>
</evidence>
<dbReference type="Proteomes" id="UP000301751">
    <property type="component" value="Unassembled WGS sequence"/>
</dbReference>
<sequence>MFHSGSDHLPTYYAATSADRLRLRPSLGDDLDVDVCVVGGGFFGLYCALEMARAGRRVAVLEASRVGWGASGRNGGQLVAGFACGMQRLKAVIGQSRAKDMFQESLRSVQLIKAFIGQEGIDCDLAPGHIEVAVLPRRVKLLTDGIEEAAREWGYDQFRFIPKVDLPAYVDSPRFLAGMLDAEAAHLHPLKYVLGLAEVVERSGATIHELTRVTGYEELADGIRVDTAGGARVRCHQLVLAGNAYIDKVDRRLQARVLPVGSFIGVTEVLGEAACRRLMPKNTAVYDNQFILEYFRTTADHRLLFGGGCTYMGGTPADLPRVMQGHIGRVFPHLAAVKMDFAWGGHIDITLRRMPDWGRRGDRVFWAQGFCGHGLVPTRVAATLVTEAMQGRPDRLDAFNGIVNPPFLGGEWLGGLQQAVGMGWYRLRDMV</sequence>
<gene>
    <name evidence="3" type="ORF">AQPW35_07350</name>
</gene>
<dbReference type="GO" id="GO:0016491">
    <property type="term" value="F:oxidoreductase activity"/>
    <property type="evidence" value="ECO:0007669"/>
    <property type="project" value="UniProtKB-KW"/>
</dbReference>
<dbReference type="GO" id="GO:0005737">
    <property type="term" value="C:cytoplasm"/>
    <property type="evidence" value="ECO:0007669"/>
    <property type="project" value="TreeGrafter"/>
</dbReference>
<dbReference type="EMBL" id="BJCL01000001">
    <property type="protein sequence ID" value="GCL61654.1"/>
    <property type="molecule type" value="Genomic_DNA"/>
</dbReference>
<accession>A0A480AJ42</accession>
<dbReference type="SUPFAM" id="SSF51905">
    <property type="entry name" value="FAD/NAD(P)-binding domain"/>
    <property type="match status" value="1"/>
</dbReference>
<reference evidence="4" key="1">
    <citation type="submission" date="2019-03" db="EMBL/GenBank/DDBJ databases">
        <title>Aquabacterium pictum sp.nov., the first bacteriochlorophyll a-containing freshwater bacterium in the genus Aquabacterium of the class Betaproteobacteria.</title>
        <authorList>
            <person name="Hirose S."/>
            <person name="Tank M."/>
            <person name="Hara E."/>
            <person name="Tamaki H."/>
            <person name="Takaichi S."/>
            <person name="Haruta S."/>
            <person name="Hanada S."/>
        </authorList>
    </citation>
    <scope>NUCLEOTIDE SEQUENCE [LARGE SCALE GENOMIC DNA]</scope>
    <source>
        <strain evidence="4">W35</strain>
    </source>
</reference>
<dbReference type="PANTHER" id="PTHR13847">
    <property type="entry name" value="SARCOSINE DEHYDROGENASE-RELATED"/>
    <property type="match status" value="1"/>
</dbReference>
<dbReference type="Pfam" id="PF01266">
    <property type="entry name" value="DAO"/>
    <property type="match status" value="1"/>
</dbReference>
<protein>
    <recommendedName>
        <fullName evidence="2">FAD dependent oxidoreductase domain-containing protein</fullName>
    </recommendedName>
</protein>
<evidence type="ECO:0000313" key="3">
    <source>
        <dbReference type="EMBL" id="GCL61654.1"/>
    </source>
</evidence>
<keyword evidence="1" id="KW-0560">Oxidoreductase</keyword>
<comment type="caution">
    <text evidence="3">The sequence shown here is derived from an EMBL/GenBank/DDBJ whole genome shotgun (WGS) entry which is preliminary data.</text>
</comment>
<dbReference type="Gene3D" id="3.50.50.60">
    <property type="entry name" value="FAD/NAD(P)-binding domain"/>
    <property type="match status" value="1"/>
</dbReference>
<proteinExistence type="predicted"/>
<evidence type="ECO:0000313" key="4">
    <source>
        <dbReference type="Proteomes" id="UP000301751"/>
    </source>
</evidence>
<name>A0A480AJ42_9BURK</name>
<dbReference type="InterPro" id="IPR006076">
    <property type="entry name" value="FAD-dep_OxRdtase"/>
</dbReference>
<dbReference type="RefSeq" id="WP_137731381.1">
    <property type="nucleotide sequence ID" value="NZ_BJCL01000001.1"/>
</dbReference>
<keyword evidence="4" id="KW-1185">Reference proteome</keyword>
<dbReference type="OrthoDB" id="9342835at2"/>
<dbReference type="PANTHER" id="PTHR13847:SF281">
    <property type="entry name" value="FAD DEPENDENT OXIDOREDUCTASE DOMAIN-CONTAINING PROTEIN"/>
    <property type="match status" value="1"/>
</dbReference>
<dbReference type="Gene3D" id="3.30.9.10">
    <property type="entry name" value="D-Amino Acid Oxidase, subunit A, domain 2"/>
    <property type="match status" value="1"/>
</dbReference>
<dbReference type="InterPro" id="IPR036188">
    <property type="entry name" value="FAD/NAD-bd_sf"/>
</dbReference>
<evidence type="ECO:0000256" key="1">
    <source>
        <dbReference type="ARBA" id="ARBA00023002"/>
    </source>
</evidence>
<dbReference type="AlphaFoldDB" id="A0A480AJ42"/>